<comment type="caution">
    <text evidence="2">The sequence shown here is derived from an EMBL/GenBank/DDBJ whole genome shotgun (WGS) entry which is preliminary data.</text>
</comment>
<dbReference type="Proteomes" id="UP000635606">
    <property type="component" value="Unassembled WGS sequence"/>
</dbReference>
<accession>A0A8J4EK77</accession>
<dbReference type="EMBL" id="BOPH01000149">
    <property type="protein sequence ID" value="GIJ75102.1"/>
    <property type="molecule type" value="Genomic_DNA"/>
</dbReference>
<dbReference type="AlphaFoldDB" id="A0A8J4EK77"/>
<protein>
    <submittedName>
        <fullName evidence="2">Uncharacterized protein</fullName>
    </submittedName>
</protein>
<evidence type="ECO:0000256" key="1">
    <source>
        <dbReference type="SAM" id="MobiDB-lite"/>
    </source>
</evidence>
<name>A0A8J4EK77_9ACTN</name>
<feature type="region of interest" description="Disordered" evidence="1">
    <location>
        <begin position="419"/>
        <end position="449"/>
    </location>
</feature>
<feature type="compositionally biased region" description="Polar residues" evidence="1">
    <location>
        <begin position="438"/>
        <end position="449"/>
    </location>
</feature>
<evidence type="ECO:0000313" key="3">
    <source>
        <dbReference type="Proteomes" id="UP000635606"/>
    </source>
</evidence>
<evidence type="ECO:0000313" key="2">
    <source>
        <dbReference type="EMBL" id="GIJ75102.1"/>
    </source>
</evidence>
<proteinExistence type="predicted"/>
<keyword evidence="3" id="KW-1185">Reference proteome</keyword>
<gene>
    <name evidence="2" type="ORF">Voc01_100190</name>
</gene>
<sequence>MTELTVCAETTTTTTTTADDDALPVQPFTALRAAYGMLLGEDDFLVLMGNPRGKQMMHTSWLHGSGVIWGFDVVRDKERLRVRPGLAVDRRGRELRLEVSQCLDLAAWAKEWLGKYPPKDGEDSVNAYVVAEFNSCLDRPVPALADPCDVTRRHDSPSRVVETTRIRIIAKRPTPPDPKAYHRLRVLLGLRPANPANDADVLAALDQVRGAQTQNRPAELLRQFQRMAALDATQRRPGGWTGDEPVPQFPVDEAARSTEDETASGVLLARLVVPAKDKAEVRVLPLERPVLLPTALIQELLCGLAPSIIGSAEARDAGGPRLLDVKWASDRRSVELRFDGRIARNSWEEDAIEISSVSPSGQGWRQEHINKVRHKDNDQRVVVVRLDGTPAYSKVRVLVRGTGATPLFGRDPFVPFAGWRGGPPGSAHEGHDAAHNSDLPSLTGNAEGN</sequence>
<organism evidence="2 3">
    <name type="scientific">Virgisporangium ochraceum</name>
    <dbReference type="NCBI Taxonomy" id="65505"/>
    <lineage>
        <taxon>Bacteria</taxon>
        <taxon>Bacillati</taxon>
        <taxon>Actinomycetota</taxon>
        <taxon>Actinomycetes</taxon>
        <taxon>Micromonosporales</taxon>
        <taxon>Micromonosporaceae</taxon>
        <taxon>Virgisporangium</taxon>
    </lineage>
</organism>
<reference evidence="2" key="1">
    <citation type="submission" date="2021-01" db="EMBL/GenBank/DDBJ databases">
        <title>Whole genome shotgun sequence of Virgisporangium ochraceum NBRC 16418.</title>
        <authorList>
            <person name="Komaki H."/>
            <person name="Tamura T."/>
        </authorList>
    </citation>
    <scope>NUCLEOTIDE SEQUENCE</scope>
    <source>
        <strain evidence="2">NBRC 16418</strain>
    </source>
</reference>